<accession>A0ABT3IIZ8</accession>
<dbReference type="InterPro" id="IPR002909">
    <property type="entry name" value="IPT_dom"/>
</dbReference>
<feature type="domain" description="IPT/TIG" evidence="2">
    <location>
        <begin position="198"/>
        <end position="275"/>
    </location>
</feature>
<organism evidence="3 4">
    <name type="scientific">Chitinophaga nivalis</name>
    <dbReference type="NCBI Taxonomy" id="2991709"/>
    <lineage>
        <taxon>Bacteria</taxon>
        <taxon>Pseudomonadati</taxon>
        <taxon>Bacteroidota</taxon>
        <taxon>Chitinophagia</taxon>
        <taxon>Chitinophagales</taxon>
        <taxon>Chitinophagaceae</taxon>
        <taxon>Chitinophaga</taxon>
    </lineage>
</organism>
<dbReference type="RefSeq" id="WP_264729450.1">
    <property type="nucleotide sequence ID" value="NZ_JAPDNR010000001.1"/>
</dbReference>
<keyword evidence="4" id="KW-1185">Reference proteome</keyword>
<dbReference type="InterPro" id="IPR014756">
    <property type="entry name" value="Ig_E-set"/>
</dbReference>
<dbReference type="PROSITE" id="PS51257">
    <property type="entry name" value="PROKAR_LIPOPROTEIN"/>
    <property type="match status" value="1"/>
</dbReference>
<protein>
    <submittedName>
        <fullName evidence="3">IPT/TIG domain-containing protein</fullName>
    </submittedName>
</protein>
<gene>
    <name evidence="3" type="ORF">OL497_08505</name>
</gene>
<dbReference type="InterPro" id="IPR013783">
    <property type="entry name" value="Ig-like_fold"/>
</dbReference>
<proteinExistence type="predicted"/>
<dbReference type="Proteomes" id="UP001207742">
    <property type="component" value="Unassembled WGS sequence"/>
</dbReference>
<feature type="domain" description="IPT/TIG" evidence="2">
    <location>
        <begin position="116"/>
        <end position="196"/>
    </location>
</feature>
<dbReference type="CDD" id="cd00603">
    <property type="entry name" value="IPT_PCSR"/>
    <property type="match status" value="3"/>
</dbReference>
<dbReference type="Pfam" id="PF01833">
    <property type="entry name" value="TIG"/>
    <property type="match status" value="5"/>
</dbReference>
<dbReference type="SUPFAM" id="SSF63829">
    <property type="entry name" value="Calcium-dependent phosphotriesterase"/>
    <property type="match status" value="1"/>
</dbReference>
<dbReference type="InterPro" id="IPR011042">
    <property type="entry name" value="6-blade_b-propeller_TolB-like"/>
</dbReference>
<dbReference type="Gene3D" id="2.60.40.10">
    <property type="entry name" value="Immunoglobulins"/>
    <property type="match status" value="5"/>
</dbReference>
<evidence type="ECO:0000259" key="2">
    <source>
        <dbReference type="SMART" id="SM00429"/>
    </source>
</evidence>
<sequence length="730" mass="76030">MKRILQYPVWGLLFLLLLAATTGCRKKQDSDDTLVAKVLRYYPNSGKAGTLITIEGTGFGTDPGRYTAAISGVSAEVISATANAVVLRAPAKAITGPLTLQYQERSFNIGQYTYQALSVQRVTPLNGPAGSAINISGEGFGGTGKPASVFVNGKEAIVITASDTLLIAEVPADAGTGVVMVKVDGAVASGQEFTYQAITAIRPQTGGKNTKVTITGTGFDGLATGNVVTFNGKPAVVTEAGKQQLVVVAPEGVETGPLVVTIHEQKTVGPVFTVVPPPVINVVSPLSGPRGAEMTITGARYSSVKEENKVFLNGVEVAISAATEKELKLIIPGGTGNGIVKVVVNDQETSGPQFKDQALGITAVSPESGLAGTMVTITGTGFSNNPADNIVSFNGISTTVMTATETSLVLAAPAGLSTGELKVVVKGAAASAPRDFRRAGVMTLAGGPASNDLTTQISRIVVDDDKNVYVSNNTQVLKISSDSKSVTVLAGSATGAGGRKDGTGTEALFDYIRGMVIGKDGNIYVMDGGLRKITLAGKVTTVSTQFTGTSLTVDADGNLYATRGFDGFFRYNINGIIRVNANAFYEDCRPALDKAGNIYISKDQYESSVSFIAKGAMLGAYPRPLIGNAANPGYQDGPFATALLNYSLTALLTDNNNDLYILDGISYAIRKADLTAKEVSTVIKGEPGYEDGSFDKAKFAYGLSDMAIDKDGDIYVVDKGNKAIRKIFLK</sequence>
<dbReference type="SUPFAM" id="SSF81296">
    <property type="entry name" value="E set domains"/>
    <property type="match status" value="5"/>
</dbReference>
<evidence type="ECO:0000313" key="3">
    <source>
        <dbReference type="EMBL" id="MCW3483931.1"/>
    </source>
</evidence>
<dbReference type="EMBL" id="JAPDNS010000001">
    <property type="protein sequence ID" value="MCW3483931.1"/>
    <property type="molecule type" value="Genomic_DNA"/>
</dbReference>
<evidence type="ECO:0000313" key="4">
    <source>
        <dbReference type="Proteomes" id="UP001207742"/>
    </source>
</evidence>
<keyword evidence="1" id="KW-0732">Signal</keyword>
<reference evidence="3 4" key="1">
    <citation type="submission" date="2022-10" db="EMBL/GenBank/DDBJ databases">
        <title>Chitinophaga nivalis PC15 sp. nov., isolated from Pyeongchang county, South Korea.</title>
        <authorList>
            <person name="Trinh H.N."/>
        </authorList>
    </citation>
    <scope>NUCLEOTIDE SEQUENCE [LARGE SCALE GENOMIC DNA]</scope>
    <source>
        <strain evidence="3 4">PC14</strain>
    </source>
</reference>
<dbReference type="SMART" id="SM00429">
    <property type="entry name" value="IPT"/>
    <property type="match status" value="4"/>
</dbReference>
<feature type="domain" description="IPT/TIG" evidence="2">
    <location>
        <begin position="35"/>
        <end position="115"/>
    </location>
</feature>
<dbReference type="PANTHER" id="PTHR46769:SF2">
    <property type="entry name" value="FIBROCYSTIN-L ISOFORM 2 PRECURSOR-RELATED"/>
    <property type="match status" value="1"/>
</dbReference>
<dbReference type="Gene3D" id="2.120.10.30">
    <property type="entry name" value="TolB, C-terminal domain"/>
    <property type="match status" value="2"/>
</dbReference>
<comment type="caution">
    <text evidence="3">The sequence shown here is derived from an EMBL/GenBank/DDBJ whole genome shotgun (WGS) entry which is preliminary data.</text>
</comment>
<feature type="domain" description="IPT/TIG" evidence="2">
    <location>
        <begin position="358"/>
        <end position="441"/>
    </location>
</feature>
<dbReference type="PANTHER" id="PTHR46769">
    <property type="entry name" value="POLYCYSTIC KIDNEY AND HEPATIC DISEASE 1 (AUTOSOMAL RECESSIVE)-LIKE 1"/>
    <property type="match status" value="1"/>
</dbReference>
<evidence type="ECO:0000256" key="1">
    <source>
        <dbReference type="ARBA" id="ARBA00022729"/>
    </source>
</evidence>
<dbReference type="InterPro" id="IPR052387">
    <property type="entry name" value="Fibrocystin"/>
</dbReference>
<name>A0ABT3IIZ8_9BACT</name>